<dbReference type="RefSeq" id="WP_092654650.1">
    <property type="nucleotide sequence ID" value="NZ_LT629732.1"/>
</dbReference>
<evidence type="ECO:0000313" key="1">
    <source>
        <dbReference type="EMBL" id="SDS66383.1"/>
    </source>
</evidence>
<gene>
    <name evidence="1" type="ORF">SAMN04489717_3429</name>
</gene>
<dbReference type="EMBL" id="LT629732">
    <property type="protein sequence ID" value="SDS66383.1"/>
    <property type="molecule type" value="Genomic_DNA"/>
</dbReference>
<evidence type="ECO:0000313" key="2">
    <source>
        <dbReference type="Proteomes" id="UP000198983"/>
    </source>
</evidence>
<organism evidence="1 2">
    <name type="scientific">Actinopolymorpha singaporensis</name>
    <dbReference type="NCBI Taxonomy" id="117157"/>
    <lineage>
        <taxon>Bacteria</taxon>
        <taxon>Bacillati</taxon>
        <taxon>Actinomycetota</taxon>
        <taxon>Actinomycetes</taxon>
        <taxon>Propionibacteriales</taxon>
        <taxon>Actinopolymorphaceae</taxon>
        <taxon>Actinopolymorpha</taxon>
    </lineage>
</organism>
<dbReference type="AlphaFoldDB" id="A0A1H1U1W9"/>
<sequence>MSIHITFPRDHLLPPGNYLISCTGNEEWVCAPVRHGAARLRLGDAVAVDVVRRPVEYSEAAELPQQADEAINALDHEGATAAYQLRAAALLSMCWIVGRTIGIDTAAWRQAGDLPRLCLEAVIARERRRVLRGV</sequence>
<proteinExistence type="predicted"/>
<name>A0A1H1U1W9_9ACTN</name>
<reference evidence="1 2" key="1">
    <citation type="submission" date="2016-10" db="EMBL/GenBank/DDBJ databases">
        <authorList>
            <person name="de Groot N.N."/>
        </authorList>
    </citation>
    <scope>NUCLEOTIDE SEQUENCE [LARGE SCALE GENOMIC DNA]</scope>
    <source>
        <strain evidence="1 2">DSM 22024</strain>
    </source>
</reference>
<accession>A0A1H1U1W9</accession>
<dbReference type="Proteomes" id="UP000198983">
    <property type="component" value="Chromosome I"/>
</dbReference>
<protein>
    <submittedName>
        <fullName evidence="1">Uncharacterized protein</fullName>
    </submittedName>
</protein>
<keyword evidence="2" id="KW-1185">Reference proteome</keyword>